<accession>A0A6J5Y6R7</accession>
<dbReference type="AlphaFoldDB" id="A0A6J5Y6R7"/>
<protein>
    <submittedName>
        <fullName evidence="1">Uncharacterized protein</fullName>
    </submittedName>
</protein>
<evidence type="ECO:0000313" key="1">
    <source>
        <dbReference type="EMBL" id="CAB4321111.1"/>
    </source>
</evidence>
<proteinExistence type="predicted"/>
<sequence length="87" mass="9923">MMVERNSSLATRDVEGILRDFKVSYPPFYVQSASSAHNKLHYFLDVSLYHGWNDQRRIHVPKTKVWQDHATKISMNAIAAGLSIGYG</sequence>
<name>A0A6J5Y6R7_PRUAR</name>
<dbReference type="Proteomes" id="UP000507245">
    <property type="component" value="Unassembled WGS sequence"/>
</dbReference>
<evidence type="ECO:0000313" key="2">
    <source>
        <dbReference type="Proteomes" id="UP000507245"/>
    </source>
</evidence>
<dbReference type="EMBL" id="CAEKKB010000008">
    <property type="protein sequence ID" value="CAB4321111.1"/>
    <property type="molecule type" value="Genomic_DNA"/>
</dbReference>
<reference evidence="2" key="1">
    <citation type="journal article" date="2020" name="Genome Biol.">
        <title>Gamete binning: chromosome-level and haplotype-resolved genome assembly enabled by high-throughput single-cell sequencing of gamete genomes.</title>
        <authorList>
            <person name="Campoy J.A."/>
            <person name="Sun H."/>
            <person name="Goel M."/>
            <person name="Jiao W.-B."/>
            <person name="Folz-Donahue K."/>
            <person name="Wang N."/>
            <person name="Rubio M."/>
            <person name="Liu C."/>
            <person name="Kukat C."/>
            <person name="Ruiz D."/>
            <person name="Huettel B."/>
            <person name="Schneeberger K."/>
        </authorList>
    </citation>
    <scope>NUCLEOTIDE SEQUENCE [LARGE SCALE GENOMIC DNA]</scope>
    <source>
        <strain evidence="2">cv. Rojo Pasion</strain>
    </source>
</reference>
<gene>
    <name evidence="1" type="ORF">ORAREDHAP_LOCUS50221</name>
</gene>
<keyword evidence="2" id="KW-1185">Reference proteome</keyword>
<organism evidence="1 2">
    <name type="scientific">Prunus armeniaca</name>
    <name type="common">Apricot</name>
    <name type="synonym">Armeniaca vulgaris</name>
    <dbReference type="NCBI Taxonomy" id="36596"/>
    <lineage>
        <taxon>Eukaryota</taxon>
        <taxon>Viridiplantae</taxon>
        <taxon>Streptophyta</taxon>
        <taxon>Embryophyta</taxon>
        <taxon>Tracheophyta</taxon>
        <taxon>Spermatophyta</taxon>
        <taxon>Magnoliopsida</taxon>
        <taxon>eudicotyledons</taxon>
        <taxon>Gunneridae</taxon>
        <taxon>Pentapetalae</taxon>
        <taxon>rosids</taxon>
        <taxon>fabids</taxon>
        <taxon>Rosales</taxon>
        <taxon>Rosaceae</taxon>
        <taxon>Amygdaloideae</taxon>
        <taxon>Amygdaleae</taxon>
        <taxon>Prunus</taxon>
    </lineage>
</organism>